<evidence type="ECO:0000313" key="3">
    <source>
        <dbReference type="Proteomes" id="UP001590951"/>
    </source>
</evidence>
<gene>
    <name evidence="2" type="ORF">ABVK25_002546</name>
</gene>
<keyword evidence="3" id="KW-1185">Reference proteome</keyword>
<feature type="domain" description="Methyltransferase" evidence="1">
    <location>
        <begin position="154"/>
        <end position="266"/>
    </location>
</feature>
<organism evidence="2 3">
    <name type="scientific">Lepraria finkii</name>
    <dbReference type="NCBI Taxonomy" id="1340010"/>
    <lineage>
        <taxon>Eukaryota</taxon>
        <taxon>Fungi</taxon>
        <taxon>Dikarya</taxon>
        <taxon>Ascomycota</taxon>
        <taxon>Pezizomycotina</taxon>
        <taxon>Lecanoromycetes</taxon>
        <taxon>OSLEUM clade</taxon>
        <taxon>Lecanoromycetidae</taxon>
        <taxon>Lecanorales</taxon>
        <taxon>Lecanorineae</taxon>
        <taxon>Stereocaulaceae</taxon>
        <taxon>Lepraria</taxon>
    </lineage>
</organism>
<name>A0ABR4BI44_9LECA</name>
<protein>
    <recommendedName>
        <fullName evidence="1">Methyltransferase domain-containing protein</fullName>
    </recommendedName>
</protein>
<dbReference type="SUPFAM" id="SSF53335">
    <property type="entry name" value="S-adenosyl-L-methionine-dependent methyltransferases"/>
    <property type="match status" value="1"/>
</dbReference>
<evidence type="ECO:0000259" key="1">
    <source>
        <dbReference type="Pfam" id="PF13649"/>
    </source>
</evidence>
<dbReference type="EMBL" id="JBHFEH010000005">
    <property type="protein sequence ID" value="KAL2057493.1"/>
    <property type="molecule type" value="Genomic_DNA"/>
</dbReference>
<dbReference type="InterPro" id="IPR041698">
    <property type="entry name" value="Methyltransf_25"/>
</dbReference>
<comment type="caution">
    <text evidence="2">The sequence shown here is derived from an EMBL/GenBank/DDBJ whole genome shotgun (WGS) entry which is preliminary data.</text>
</comment>
<dbReference type="Gene3D" id="3.40.50.150">
    <property type="entry name" value="Vaccinia Virus protein VP39"/>
    <property type="match status" value="1"/>
</dbReference>
<dbReference type="InterPro" id="IPR029063">
    <property type="entry name" value="SAM-dependent_MTases_sf"/>
</dbReference>
<evidence type="ECO:0000313" key="2">
    <source>
        <dbReference type="EMBL" id="KAL2057493.1"/>
    </source>
</evidence>
<sequence length="385" mass="43204">MRLAIWIDEQRLPMLYDGSPALARFSVMLGGVVLVPRDHNITVNKTTVLEFTTKKGIQSFDIWPLHSLLKQYAQHPFKMGSHESVADTLTSFQKVTQEDIKAASIFPFADEYYTDFYDGHILKFLKPGLGSDIELIWETLHHLLLNSRASPINVVDMGAGTGRVLRGLLEVANAQGIEKLDVKFFGVDPGDAMLRRGKEMVDKNDRIRGIADIDWVESDSLNFTTDQPALHNATDLLYFAGGGFNHLLSPTEIVGFLREVERALRTNSPSALAIIVIQSEAMPSRMASIPNYDGEFSVIRSETMPDITYEKSADTKTWAGPYHVDAFGLKVKSTKDGSVLKEFKFRFDLALFDEEAWPGYVKKAGLRTVKEKDYGLGRAFYLQKK</sequence>
<dbReference type="Pfam" id="PF13649">
    <property type="entry name" value="Methyltransf_25"/>
    <property type="match status" value="1"/>
</dbReference>
<proteinExistence type="predicted"/>
<accession>A0ABR4BI44</accession>
<dbReference type="Proteomes" id="UP001590951">
    <property type="component" value="Unassembled WGS sequence"/>
</dbReference>
<reference evidence="2 3" key="1">
    <citation type="submission" date="2024-09" db="EMBL/GenBank/DDBJ databases">
        <title>Rethinking Asexuality: The Enigmatic Case of Functional Sexual Genes in Lepraria (Stereocaulaceae).</title>
        <authorList>
            <person name="Doellman M."/>
            <person name="Sun Y."/>
            <person name="Barcenas-Pena A."/>
            <person name="Lumbsch H.T."/>
            <person name="Grewe F."/>
        </authorList>
    </citation>
    <scope>NUCLEOTIDE SEQUENCE [LARGE SCALE GENOMIC DNA]</scope>
    <source>
        <strain evidence="2 3">Grewe 0041</strain>
    </source>
</reference>